<dbReference type="Proteomes" id="UP000740926">
    <property type="component" value="Unassembled WGS sequence"/>
</dbReference>
<dbReference type="AlphaFoldDB" id="A0A9P7C7J3"/>
<accession>A0A9P7C7J3</accession>
<protein>
    <submittedName>
        <fullName evidence="2">Uncharacterized protein</fullName>
    </submittedName>
</protein>
<proteinExistence type="predicted"/>
<dbReference type="EMBL" id="JAANIU010007153">
    <property type="protein sequence ID" value="KAG1538803.1"/>
    <property type="molecule type" value="Genomic_DNA"/>
</dbReference>
<gene>
    <name evidence="2" type="ORF">G6F50_014609</name>
</gene>
<name>A0A9P7C7J3_9FUNG</name>
<feature type="region of interest" description="Disordered" evidence="1">
    <location>
        <begin position="149"/>
        <end position="183"/>
    </location>
</feature>
<reference evidence="2 3" key="1">
    <citation type="journal article" date="2020" name="Microb. Genom.">
        <title>Genetic diversity of clinical and environmental Mucorales isolates obtained from an investigation of mucormycosis cases among solid organ transplant recipients.</title>
        <authorList>
            <person name="Nguyen M.H."/>
            <person name="Kaul D."/>
            <person name="Muto C."/>
            <person name="Cheng S.J."/>
            <person name="Richter R.A."/>
            <person name="Bruno V.M."/>
            <person name="Liu G."/>
            <person name="Beyhan S."/>
            <person name="Sundermann A.J."/>
            <person name="Mounaud S."/>
            <person name="Pasculle A.W."/>
            <person name="Nierman W.C."/>
            <person name="Driscoll E."/>
            <person name="Cumbie R."/>
            <person name="Clancy C.J."/>
            <person name="Dupont C.L."/>
        </authorList>
    </citation>
    <scope>NUCLEOTIDE SEQUENCE [LARGE SCALE GENOMIC DNA]</scope>
    <source>
        <strain evidence="2 3">GL24</strain>
    </source>
</reference>
<evidence type="ECO:0000256" key="1">
    <source>
        <dbReference type="SAM" id="MobiDB-lite"/>
    </source>
</evidence>
<evidence type="ECO:0000313" key="3">
    <source>
        <dbReference type="Proteomes" id="UP000740926"/>
    </source>
</evidence>
<keyword evidence="3" id="KW-1185">Reference proteome</keyword>
<organism evidence="2 3">
    <name type="scientific">Rhizopus delemar</name>
    <dbReference type="NCBI Taxonomy" id="936053"/>
    <lineage>
        <taxon>Eukaryota</taxon>
        <taxon>Fungi</taxon>
        <taxon>Fungi incertae sedis</taxon>
        <taxon>Mucoromycota</taxon>
        <taxon>Mucoromycotina</taxon>
        <taxon>Mucoromycetes</taxon>
        <taxon>Mucorales</taxon>
        <taxon>Mucorineae</taxon>
        <taxon>Rhizopodaceae</taxon>
        <taxon>Rhizopus</taxon>
    </lineage>
</organism>
<comment type="caution">
    <text evidence="2">The sequence shown here is derived from an EMBL/GenBank/DDBJ whole genome shotgun (WGS) entry which is preliminary data.</text>
</comment>
<sequence>MAIGIGRGARIGGDVMPRALQVTDLVCERVVAGRAIPVHRRERGRCRRADTRGQAAVGGVVDQQHAHIGGGGVATGMDAVHVAIAGATEARQVGIEAARLGVAGGLVTGQLHGDADVAVDVALVGLGHRPLHQRLHVAAVGRHRGIGRYHQHTDGRGAGCNRPDGRPASATHPPPPAHGGCPAGAAGTACRPCGWNR</sequence>
<evidence type="ECO:0000313" key="2">
    <source>
        <dbReference type="EMBL" id="KAG1538803.1"/>
    </source>
</evidence>